<evidence type="ECO:0000256" key="4">
    <source>
        <dbReference type="ARBA" id="ARBA00022475"/>
    </source>
</evidence>
<gene>
    <name evidence="21" type="ORF">A8L45_14890</name>
</gene>
<evidence type="ECO:0000256" key="8">
    <source>
        <dbReference type="ARBA" id="ARBA00022723"/>
    </source>
</evidence>
<evidence type="ECO:0000256" key="15">
    <source>
        <dbReference type="ARBA" id="ARBA00031306"/>
    </source>
</evidence>
<feature type="binding site" evidence="19">
    <location>
        <position position="175"/>
    </location>
    <ligand>
        <name>Mg(2+)</name>
        <dbReference type="ChEBI" id="CHEBI:18420"/>
    </ligand>
</feature>
<evidence type="ECO:0000256" key="17">
    <source>
        <dbReference type="ARBA" id="ARBA00060485"/>
    </source>
</evidence>
<dbReference type="GO" id="GO:0016740">
    <property type="term" value="F:transferase activity"/>
    <property type="evidence" value="ECO:0007669"/>
    <property type="project" value="UniProtKB-UniRule"/>
</dbReference>
<evidence type="ECO:0000256" key="11">
    <source>
        <dbReference type="ARBA" id="ARBA00022842"/>
    </source>
</evidence>
<keyword evidence="9" id="KW-0732">Signal</keyword>
<evidence type="ECO:0000256" key="3">
    <source>
        <dbReference type="ARBA" id="ARBA00016337"/>
    </source>
</evidence>
<keyword evidence="11 18" id="KW-0460">Magnesium</keyword>
<keyword evidence="7 18" id="KW-0808">Transferase</keyword>
<protein>
    <recommendedName>
        <fullName evidence="3 18">FAD:protein FMN transferase</fullName>
        <ecNumber evidence="2 18">2.7.1.180</ecNumber>
    </recommendedName>
    <alternativeName>
        <fullName evidence="15 18">Flavin transferase</fullName>
    </alternativeName>
</protein>
<evidence type="ECO:0000256" key="7">
    <source>
        <dbReference type="ARBA" id="ARBA00022679"/>
    </source>
</evidence>
<keyword evidence="5 20" id="KW-0997">Cell inner membrane</keyword>
<dbReference type="OrthoDB" id="9778595at2"/>
<dbReference type="FunFam" id="3.10.520.10:FF:000001">
    <property type="entry name" value="FAD:protein FMN transferase"/>
    <property type="match status" value="1"/>
</dbReference>
<dbReference type="Pfam" id="PF02424">
    <property type="entry name" value="ApbE"/>
    <property type="match status" value="1"/>
</dbReference>
<dbReference type="PIRSF" id="PIRSF006268">
    <property type="entry name" value="ApbE"/>
    <property type="match status" value="1"/>
</dbReference>
<dbReference type="STRING" id="1080227.A8L45_14890"/>
<evidence type="ECO:0000256" key="12">
    <source>
        <dbReference type="ARBA" id="ARBA00023136"/>
    </source>
</evidence>
<comment type="subcellular location">
    <subcellularLocation>
        <location evidence="17 20">Cell inner membrane</location>
        <topology evidence="17 20">Lipid-anchor</topology>
        <orientation evidence="17 20">Periplasmic side</orientation>
    </subcellularLocation>
</comment>
<evidence type="ECO:0000313" key="22">
    <source>
        <dbReference type="Proteomes" id="UP000094936"/>
    </source>
</evidence>
<comment type="catalytic activity">
    <reaction evidence="16 18 20">
        <text>L-threonyl-[protein] + FAD = FMN-L-threonyl-[protein] + AMP + H(+)</text>
        <dbReference type="Rhea" id="RHEA:36847"/>
        <dbReference type="Rhea" id="RHEA-COMP:11060"/>
        <dbReference type="Rhea" id="RHEA-COMP:11061"/>
        <dbReference type="ChEBI" id="CHEBI:15378"/>
        <dbReference type="ChEBI" id="CHEBI:30013"/>
        <dbReference type="ChEBI" id="CHEBI:57692"/>
        <dbReference type="ChEBI" id="CHEBI:74257"/>
        <dbReference type="ChEBI" id="CHEBI:456215"/>
        <dbReference type="EC" id="2.7.1.180"/>
    </reaction>
</comment>
<evidence type="ECO:0000256" key="14">
    <source>
        <dbReference type="ARBA" id="ARBA00023288"/>
    </source>
</evidence>
<keyword evidence="6 18" id="KW-0285">Flavoprotein</keyword>
<organism evidence="21 22">
    <name type="scientific">Veronia pacifica</name>
    <dbReference type="NCBI Taxonomy" id="1080227"/>
    <lineage>
        <taxon>Bacteria</taxon>
        <taxon>Pseudomonadati</taxon>
        <taxon>Pseudomonadota</taxon>
        <taxon>Gammaproteobacteria</taxon>
        <taxon>Vibrionales</taxon>
        <taxon>Vibrionaceae</taxon>
        <taxon>Veronia</taxon>
    </lineage>
</organism>
<feature type="binding site" evidence="19">
    <location>
        <position position="293"/>
    </location>
    <ligand>
        <name>Mg(2+)</name>
        <dbReference type="ChEBI" id="CHEBI:18420"/>
    </ligand>
</feature>
<keyword evidence="14 20" id="KW-0449">Lipoprotein</keyword>
<evidence type="ECO:0000256" key="2">
    <source>
        <dbReference type="ARBA" id="ARBA00011955"/>
    </source>
</evidence>
<evidence type="ECO:0000256" key="9">
    <source>
        <dbReference type="ARBA" id="ARBA00022729"/>
    </source>
</evidence>
<dbReference type="PANTHER" id="PTHR30040">
    <property type="entry name" value="THIAMINE BIOSYNTHESIS LIPOPROTEIN APBE"/>
    <property type="match status" value="1"/>
</dbReference>
<dbReference type="PROSITE" id="PS51257">
    <property type="entry name" value="PROKAR_LIPOPROTEIN"/>
    <property type="match status" value="1"/>
</dbReference>
<keyword evidence="22" id="KW-1185">Reference proteome</keyword>
<dbReference type="PANTHER" id="PTHR30040:SF2">
    <property type="entry name" value="FAD:PROTEIN FMN TRANSFERASE"/>
    <property type="match status" value="1"/>
</dbReference>
<comment type="function">
    <text evidence="20">Flavin transferase that catalyzes the transfer of the FMN moiety of FAD and its covalent binding to the hydroxyl group of a threonine residue in a target flavoprotein.</text>
</comment>
<reference evidence="21 22" key="1">
    <citation type="submission" date="2016-05" db="EMBL/GenBank/DDBJ databases">
        <title>Genomic Taxonomy of the Vibrionaceae.</title>
        <authorList>
            <person name="Gomez-Gil B."/>
            <person name="Enciso-Ibarra J."/>
        </authorList>
    </citation>
    <scope>NUCLEOTIDE SEQUENCE [LARGE SCALE GENOMIC DNA]</scope>
    <source>
        <strain evidence="21 22">CAIM 1920</strain>
    </source>
</reference>
<evidence type="ECO:0000256" key="19">
    <source>
        <dbReference type="PIRSR" id="PIRSR006268-2"/>
    </source>
</evidence>
<dbReference type="AlphaFoldDB" id="A0A1C3EF89"/>
<sequence length="338" mass="36961">MKKIFLHIGLVIGLMLSVAGCDKAPELVHLKGSTMGTYYSVKFTDEGNLPDAKAIQAEIDKRLELVNDQMSTYRKNSELSRFNQSRDSKPFEVSADTAKVITEALRINKLTEGSLDITVGPLVNLWGFGPEGRPDRVPSAEQIAERRAIVGIEHLSVDGNKLEKDIPELYVDLSSIAKGYGVDVVANYLASIGAQNYLVEIGGELQLKGLNQEGKPWKIAIEKPTAGLQSVQEIIAPGDMAMATSGSYRNYFEENGVRYSHTIDPKTANPIKHRLVSVTVLDKSCMTADGLSTGFMVLGAEKARELANKENIPAFFIVKTDEGFDEIASDAFAKYLSK</sequence>
<keyword evidence="8 18" id="KW-0479">Metal-binding</keyword>
<comment type="similarity">
    <text evidence="1 18 20">Belongs to the ApbE family.</text>
</comment>
<keyword evidence="4" id="KW-1003">Cell membrane</keyword>
<evidence type="ECO:0000256" key="18">
    <source>
        <dbReference type="PIRNR" id="PIRNR006268"/>
    </source>
</evidence>
<evidence type="ECO:0000256" key="20">
    <source>
        <dbReference type="RuleBase" id="RU363002"/>
    </source>
</evidence>
<keyword evidence="10 18" id="KW-0274">FAD</keyword>
<feature type="binding site" evidence="19">
    <location>
        <position position="289"/>
    </location>
    <ligand>
        <name>Mg(2+)</name>
        <dbReference type="ChEBI" id="CHEBI:18420"/>
    </ligand>
</feature>
<evidence type="ECO:0000256" key="16">
    <source>
        <dbReference type="ARBA" id="ARBA00048540"/>
    </source>
</evidence>
<dbReference type="RefSeq" id="WP_068903668.1">
    <property type="nucleotide sequence ID" value="NZ_JBHUIF010000028.1"/>
</dbReference>
<evidence type="ECO:0000256" key="5">
    <source>
        <dbReference type="ARBA" id="ARBA00022519"/>
    </source>
</evidence>
<comment type="caution">
    <text evidence="21">The sequence shown here is derived from an EMBL/GenBank/DDBJ whole genome shotgun (WGS) entry which is preliminary data.</text>
</comment>
<keyword evidence="12" id="KW-0472">Membrane</keyword>
<comment type="cofactor">
    <cofactor evidence="19">
        <name>Mg(2+)</name>
        <dbReference type="ChEBI" id="CHEBI:18420"/>
    </cofactor>
    <cofactor evidence="19">
        <name>Mn(2+)</name>
        <dbReference type="ChEBI" id="CHEBI:29035"/>
    </cofactor>
    <text evidence="19">Magnesium. Can also use manganese.</text>
</comment>
<dbReference type="EC" id="2.7.1.180" evidence="2 18"/>
<dbReference type="EMBL" id="LYBM01000028">
    <property type="protein sequence ID" value="ODA31905.1"/>
    <property type="molecule type" value="Genomic_DNA"/>
</dbReference>
<dbReference type="Gene3D" id="3.10.520.10">
    <property type="entry name" value="ApbE-like domains"/>
    <property type="match status" value="1"/>
</dbReference>
<accession>A0A1C3EF89</accession>
<evidence type="ECO:0000313" key="21">
    <source>
        <dbReference type="EMBL" id="ODA31905.1"/>
    </source>
</evidence>
<dbReference type="InterPro" id="IPR024932">
    <property type="entry name" value="ApbE"/>
</dbReference>
<dbReference type="SUPFAM" id="SSF143631">
    <property type="entry name" value="ApbE-like"/>
    <property type="match status" value="1"/>
</dbReference>
<evidence type="ECO:0000256" key="6">
    <source>
        <dbReference type="ARBA" id="ARBA00022630"/>
    </source>
</evidence>
<dbReference type="Proteomes" id="UP000094936">
    <property type="component" value="Unassembled WGS sequence"/>
</dbReference>
<name>A0A1C3EF89_9GAMM</name>
<evidence type="ECO:0000256" key="13">
    <source>
        <dbReference type="ARBA" id="ARBA00023139"/>
    </source>
</evidence>
<dbReference type="GO" id="GO:0005886">
    <property type="term" value="C:plasma membrane"/>
    <property type="evidence" value="ECO:0007669"/>
    <property type="project" value="UniProtKB-SubCell"/>
</dbReference>
<evidence type="ECO:0000256" key="1">
    <source>
        <dbReference type="ARBA" id="ARBA00008282"/>
    </source>
</evidence>
<evidence type="ECO:0000256" key="10">
    <source>
        <dbReference type="ARBA" id="ARBA00022827"/>
    </source>
</evidence>
<proteinExistence type="inferred from homology"/>
<keyword evidence="13" id="KW-0564">Palmitate</keyword>
<dbReference type="InterPro" id="IPR003374">
    <property type="entry name" value="ApbE-like_sf"/>
</dbReference>
<dbReference type="GO" id="GO:0046872">
    <property type="term" value="F:metal ion binding"/>
    <property type="evidence" value="ECO:0007669"/>
    <property type="project" value="UniProtKB-UniRule"/>
</dbReference>